<dbReference type="EMBL" id="JYDT01000047">
    <property type="protein sequence ID" value="KRY87990.1"/>
    <property type="molecule type" value="Genomic_DNA"/>
</dbReference>
<organism evidence="2 3">
    <name type="scientific">Trichinella pseudospiralis</name>
    <name type="common">Parasitic roundworm</name>
    <dbReference type="NCBI Taxonomy" id="6337"/>
    <lineage>
        <taxon>Eukaryota</taxon>
        <taxon>Metazoa</taxon>
        <taxon>Ecdysozoa</taxon>
        <taxon>Nematoda</taxon>
        <taxon>Enoplea</taxon>
        <taxon>Dorylaimia</taxon>
        <taxon>Trichinellida</taxon>
        <taxon>Trichinellidae</taxon>
        <taxon>Trichinella</taxon>
    </lineage>
</organism>
<accession>A0A0V1FPP3</accession>
<proteinExistence type="predicted"/>
<dbReference type="AlphaFoldDB" id="A0A0V1FPP3"/>
<evidence type="ECO:0000256" key="1">
    <source>
        <dbReference type="SAM" id="MobiDB-lite"/>
    </source>
</evidence>
<evidence type="ECO:0000313" key="3">
    <source>
        <dbReference type="Proteomes" id="UP000054995"/>
    </source>
</evidence>
<reference evidence="2 3" key="1">
    <citation type="submission" date="2015-01" db="EMBL/GenBank/DDBJ databases">
        <title>Evolution of Trichinella species and genotypes.</title>
        <authorList>
            <person name="Korhonen P.K."/>
            <person name="Edoardo P."/>
            <person name="Giuseppe L.R."/>
            <person name="Gasser R.B."/>
        </authorList>
    </citation>
    <scope>NUCLEOTIDE SEQUENCE [LARGE SCALE GENOMIC DNA]</scope>
    <source>
        <strain evidence="2">ISS470</strain>
    </source>
</reference>
<protein>
    <submittedName>
        <fullName evidence="2">Uncharacterized protein</fullName>
    </submittedName>
</protein>
<name>A0A0V1FPP3_TRIPS</name>
<dbReference type="Proteomes" id="UP000054995">
    <property type="component" value="Unassembled WGS sequence"/>
</dbReference>
<gene>
    <name evidence="2" type="ORF">T4D_6146</name>
</gene>
<evidence type="ECO:0000313" key="2">
    <source>
        <dbReference type="EMBL" id="KRY87990.1"/>
    </source>
</evidence>
<feature type="region of interest" description="Disordered" evidence="1">
    <location>
        <begin position="1"/>
        <end position="28"/>
    </location>
</feature>
<feature type="compositionally biased region" description="Polar residues" evidence="1">
    <location>
        <begin position="9"/>
        <end position="28"/>
    </location>
</feature>
<sequence length="92" mass="10323">MPNGKANAEKSNNTVQNGSGTYKNEQSHICNAMQKGKSNFLTKYNNSQPSRGKEAKSEQRDTFVHLCQWLEAEMAIVVRAICFLNTRTNANQ</sequence>
<keyword evidence="3" id="KW-1185">Reference proteome</keyword>
<comment type="caution">
    <text evidence="2">The sequence shown here is derived from an EMBL/GenBank/DDBJ whole genome shotgun (WGS) entry which is preliminary data.</text>
</comment>